<gene>
    <name evidence="1" type="ORF">SMTD_LOCUS13747</name>
</gene>
<keyword evidence="2" id="KW-1185">Reference proteome</keyword>
<accession>A0A3P8FWT1</accession>
<sequence>MLHKRNQVQLNIQIHLWYQQRMNVNNVYLYSTVMWTVYHQ</sequence>
<dbReference type="EMBL" id="UZAL01033853">
    <property type="protein sequence ID" value="VDP64248.1"/>
    <property type="molecule type" value="Genomic_DNA"/>
</dbReference>
<dbReference type="AlphaFoldDB" id="A0A3P8FWT1"/>
<name>A0A3P8FWT1_9TREM</name>
<organism evidence="1 2">
    <name type="scientific">Schistosoma mattheei</name>
    <dbReference type="NCBI Taxonomy" id="31246"/>
    <lineage>
        <taxon>Eukaryota</taxon>
        <taxon>Metazoa</taxon>
        <taxon>Spiralia</taxon>
        <taxon>Lophotrochozoa</taxon>
        <taxon>Platyhelminthes</taxon>
        <taxon>Trematoda</taxon>
        <taxon>Digenea</taxon>
        <taxon>Strigeidida</taxon>
        <taxon>Schistosomatoidea</taxon>
        <taxon>Schistosomatidae</taxon>
        <taxon>Schistosoma</taxon>
    </lineage>
</organism>
<proteinExistence type="predicted"/>
<reference evidence="1 2" key="1">
    <citation type="submission" date="2018-11" db="EMBL/GenBank/DDBJ databases">
        <authorList>
            <consortium name="Pathogen Informatics"/>
        </authorList>
    </citation>
    <scope>NUCLEOTIDE SEQUENCE [LARGE SCALE GENOMIC DNA]</scope>
    <source>
        <strain>Denwood</strain>
        <strain evidence="2">Zambia</strain>
    </source>
</reference>
<evidence type="ECO:0000313" key="1">
    <source>
        <dbReference type="EMBL" id="VDP64248.1"/>
    </source>
</evidence>
<dbReference type="Proteomes" id="UP000269396">
    <property type="component" value="Unassembled WGS sequence"/>
</dbReference>
<evidence type="ECO:0000313" key="2">
    <source>
        <dbReference type="Proteomes" id="UP000269396"/>
    </source>
</evidence>
<protein>
    <submittedName>
        <fullName evidence="1">Uncharacterized protein</fullName>
    </submittedName>
</protein>